<dbReference type="Proteomes" id="UP001163203">
    <property type="component" value="Chromosome"/>
</dbReference>
<keyword evidence="2" id="KW-1185">Reference proteome</keyword>
<name>A0ABY7BBK9_9PSEU</name>
<gene>
    <name evidence="1" type="ORF">ORV05_12330</name>
</gene>
<accession>A0ABY7BBK9</accession>
<proteinExistence type="predicted"/>
<reference evidence="1" key="1">
    <citation type="submission" date="2022-11" db="EMBL/GenBank/DDBJ databases">
        <authorList>
            <person name="Mo P."/>
        </authorList>
    </citation>
    <scope>NUCLEOTIDE SEQUENCE</scope>
    <source>
        <strain evidence="1">HUAS 11-8</strain>
    </source>
</reference>
<evidence type="ECO:0000313" key="1">
    <source>
        <dbReference type="EMBL" id="WAL68518.1"/>
    </source>
</evidence>
<protein>
    <recommendedName>
        <fullName evidence="3">HNH endonuclease</fullName>
    </recommendedName>
</protein>
<evidence type="ECO:0000313" key="2">
    <source>
        <dbReference type="Proteomes" id="UP001163203"/>
    </source>
</evidence>
<dbReference type="EMBL" id="CP113836">
    <property type="protein sequence ID" value="WAL68518.1"/>
    <property type="molecule type" value="Genomic_DNA"/>
</dbReference>
<sequence>MAWLDTFGCSSCGLPVLFHGDPRHPGHVVIDHVAGAPAETGSEGLPDLRLLHRFCRRRVRAGRDGCSIVLRRAWLGWATVAFEAGRDEERYGTRHYLRFGLHPGRLPRPEEFRRHWRIRKMCCATRACRYYTRARAAHPLPGVTTAEDTCSFG</sequence>
<organism evidence="1 2">
    <name type="scientific">Amycolatopsis cynarae</name>
    <dbReference type="NCBI Taxonomy" id="2995223"/>
    <lineage>
        <taxon>Bacteria</taxon>
        <taxon>Bacillati</taxon>
        <taxon>Actinomycetota</taxon>
        <taxon>Actinomycetes</taxon>
        <taxon>Pseudonocardiales</taxon>
        <taxon>Pseudonocardiaceae</taxon>
        <taxon>Amycolatopsis</taxon>
    </lineage>
</organism>
<dbReference type="RefSeq" id="WP_268758611.1">
    <property type="nucleotide sequence ID" value="NZ_CP113836.1"/>
</dbReference>
<evidence type="ECO:0008006" key="3">
    <source>
        <dbReference type="Google" id="ProtNLM"/>
    </source>
</evidence>